<evidence type="ECO:0000313" key="1">
    <source>
        <dbReference type="EMBL" id="AKQ06806.1"/>
    </source>
</evidence>
<gene>
    <name evidence="1" type="ORF">Fri1_1</name>
</gene>
<sequence>MANFICPQCGSAIDTNSKESEHQVNDLFDLTFCSYECSKVYTYQHITQLKDLTPEEIQEGI</sequence>
<dbReference type="KEGG" id="vg:26630050"/>
<dbReference type="EMBL" id="KR149290">
    <property type="protein sequence ID" value="AKQ06806.1"/>
    <property type="molecule type" value="Genomic_DNA"/>
</dbReference>
<dbReference type="Proteomes" id="UP000201630">
    <property type="component" value="Segment"/>
</dbReference>
<protein>
    <submittedName>
        <fullName evidence="1">Uncharacterized protein</fullName>
    </submittedName>
</protein>
<keyword evidence="2" id="KW-1185">Reference proteome</keyword>
<dbReference type="RefSeq" id="YP_009203007.1">
    <property type="nucleotide sequence ID" value="NC_028848.1"/>
</dbReference>
<reference evidence="1 2" key="1">
    <citation type="submission" date="2015-04" db="EMBL/GenBank/DDBJ databases">
        <authorList>
            <person name="Shneider M.M."/>
            <person name="Klumpp J."/>
            <person name="Miroshnikov K.A."/>
            <person name="Leiman P.G."/>
        </authorList>
    </citation>
    <scope>NUCLEOTIDE SEQUENCE [LARGE SCALE GENOMIC DNA]</scope>
</reference>
<proteinExistence type="predicted"/>
<name>A0A0H4U023_9CAUD</name>
<organism evidence="1 2">
    <name type="scientific">Acinetobacter phage Fri1</name>
    <dbReference type="NCBI Taxonomy" id="1647373"/>
    <lineage>
        <taxon>Viruses</taxon>
        <taxon>Duplodnaviria</taxon>
        <taxon>Heunggongvirae</taxon>
        <taxon>Uroviricota</taxon>
        <taxon>Caudoviricetes</taxon>
        <taxon>Autographivirales</taxon>
        <taxon>Autoscriptoviridae</taxon>
        <taxon>Beijerinckvirinae</taxon>
        <taxon>Friunavirus</taxon>
        <taxon>Friunavirus Fri1</taxon>
    </lineage>
</organism>
<evidence type="ECO:0000313" key="2">
    <source>
        <dbReference type="Proteomes" id="UP000201630"/>
    </source>
</evidence>
<accession>A0A0H4U023</accession>
<dbReference type="GeneID" id="26630050"/>